<dbReference type="Gene3D" id="3.40.1390.10">
    <property type="entry name" value="MurE/MurF, N-terminal domain"/>
    <property type="match status" value="1"/>
</dbReference>
<accession>A0A388TJD2</accession>
<dbReference type="InterPro" id="IPR036565">
    <property type="entry name" value="Mur-like_cat_sf"/>
</dbReference>
<proteinExistence type="predicted"/>
<evidence type="ECO:0000256" key="1">
    <source>
        <dbReference type="ARBA" id="ARBA00022598"/>
    </source>
</evidence>
<dbReference type="PANTHER" id="PTHR43024">
    <property type="entry name" value="UDP-N-ACETYLMURAMOYL-TRIPEPTIDE--D-ALANYL-D-ALANINE LIGASE"/>
    <property type="match status" value="1"/>
</dbReference>
<dbReference type="InterPro" id="IPR013221">
    <property type="entry name" value="Mur_ligase_cen"/>
</dbReference>
<dbReference type="Proteomes" id="UP000275925">
    <property type="component" value="Unassembled WGS sequence"/>
</dbReference>
<keyword evidence="1 6" id="KW-0436">Ligase</keyword>
<dbReference type="InterPro" id="IPR051046">
    <property type="entry name" value="MurCDEF_CellWall_CoF430Synth"/>
</dbReference>
<evidence type="ECO:0000259" key="5">
    <source>
        <dbReference type="Pfam" id="PF08245"/>
    </source>
</evidence>
<sequence>MAYSIDTRTLRPGDIYIPVRGRRFDGHDFIDEARRKGASQILDVDLAEYAAARRQKYHIPLLAITGSSGKTTTKDMLAAVLRQKYRLSQSAENQNNEIGVPLTLLKIEEQTELAIVEMAMRGKGQIAALAKIARPTHAIITN</sequence>
<dbReference type="AlphaFoldDB" id="A0A388TJD2"/>
<dbReference type="Pfam" id="PF01225">
    <property type="entry name" value="Mur_ligase"/>
    <property type="match status" value="1"/>
</dbReference>
<evidence type="ECO:0000313" key="6">
    <source>
        <dbReference type="EMBL" id="GBR76553.1"/>
    </source>
</evidence>
<dbReference type="Pfam" id="PF08245">
    <property type="entry name" value="Mur_ligase_M"/>
    <property type="match status" value="1"/>
</dbReference>
<reference evidence="6 7" key="1">
    <citation type="journal article" date="2019" name="ISME J.">
        <title>Genome analyses of uncultured TG2/ZB3 bacteria in 'Margulisbacteria' specifically attached to ectosymbiotic spirochetes of protists in the termite gut.</title>
        <authorList>
            <person name="Utami Y.D."/>
            <person name="Kuwahara H."/>
            <person name="Igai K."/>
            <person name="Murakami T."/>
            <person name="Sugaya K."/>
            <person name="Morikawa T."/>
            <person name="Nagura Y."/>
            <person name="Yuki M."/>
            <person name="Deevong P."/>
            <person name="Inoue T."/>
            <person name="Kihara K."/>
            <person name="Lo N."/>
            <person name="Yamada A."/>
            <person name="Ohkuma M."/>
            <person name="Hongoh Y."/>
        </authorList>
    </citation>
    <scope>NUCLEOTIDE SEQUENCE [LARGE SCALE GENOMIC DNA]</scope>
    <source>
        <strain evidence="6">NkOx7-02</strain>
    </source>
</reference>
<dbReference type="Gene3D" id="3.40.1190.10">
    <property type="entry name" value="Mur-like, catalytic domain"/>
    <property type="match status" value="1"/>
</dbReference>
<protein>
    <submittedName>
        <fullName evidence="6">UDP-N-acetylmuramoyl-tripeptide--D-alanyl-D-alanine ligase</fullName>
    </submittedName>
</protein>
<keyword evidence="7" id="KW-1185">Reference proteome</keyword>
<evidence type="ECO:0000256" key="2">
    <source>
        <dbReference type="ARBA" id="ARBA00022741"/>
    </source>
</evidence>
<keyword evidence="3" id="KW-0067">ATP-binding</keyword>
<dbReference type="InterPro" id="IPR000713">
    <property type="entry name" value="Mur_ligase_N"/>
</dbReference>
<feature type="domain" description="Mur ligase central" evidence="5">
    <location>
        <begin position="64"/>
        <end position="142"/>
    </location>
</feature>
<comment type="caution">
    <text evidence="6">The sequence shown here is derived from an EMBL/GenBank/DDBJ whole genome shotgun (WGS) entry which is preliminary data.</text>
</comment>
<gene>
    <name evidence="6" type="primary">murF</name>
    <name evidence="6" type="ORF">NO2_1086</name>
</gene>
<feature type="domain" description="Mur ligase N-terminal catalytic" evidence="4">
    <location>
        <begin position="4"/>
        <end position="55"/>
    </location>
</feature>
<keyword evidence="2" id="KW-0547">Nucleotide-binding</keyword>
<dbReference type="GO" id="GO:0005524">
    <property type="term" value="F:ATP binding"/>
    <property type="evidence" value="ECO:0007669"/>
    <property type="project" value="UniProtKB-KW"/>
</dbReference>
<dbReference type="EMBL" id="BGZO01000033">
    <property type="protein sequence ID" value="GBR76553.1"/>
    <property type="molecule type" value="Genomic_DNA"/>
</dbReference>
<name>A0A388TJD2_9BACT</name>
<evidence type="ECO:0000259" key="4">
    <source>
        <dbReference type="Pfam" id="PF01225"/>
    </source>
</evidence>
<evidence type="ECO:0000256" key="3">
    <source>
        <dbReference type="ARBA" id="ARBA00022840"/>
    </source>
</evidence>
<organism evidence="6 7">
    <name type="scientific">Candidatus Termititenax persephonae</name>
    <dbReference type="NCBI Taxonomy" id="2218525"/>
    <lineage>
        <taxon>Bacteria</taxon>
        <taxon>Bacillati</taxon>
        <taxon>Candidatus Margulisiibacteriota</taxon>
        <taxon>Candidatus Termititenacia</taxon>
        <taxon>Candidatus Termititenacales</taxon>
        <taxon>Candidatus Termititenacaceae</taxon>
        <taxon>Candidatus Termititenax</taxon>
    </lineage>
</organism>
<feature type="non-terminal residue" evidence="6">
    <location>
        <position position="142"/>
    </location>
</feature>
<dbReference type="SUPFAM" id="SSF53623">
    <property type="entry name" value="MurD-like peptide ligases, catalytic domain"/>
    <property type="match status" value="1"/>
</dbReference>
<evidence type="ECO:0000313" key="7">
    <source>
        <dbReference type="Proteomes" id="UP000275925"/>
    </source>
</evidence>
<dbReference type="InterPro" id="IPR035911">
    <property type="entry name" value="MurE/MurF_N"/>
</dbReference>
<dbReference type="SUPFAM" id="SSF63418">
    <property type="entry name" value="MurE/MurF N-terminal domain"/>
    <property type="match status" value="1"/>
</dbReference>
<dbReference type="GO" id="GO:0016881">
    <property type="term" value="F:acid-amino acid ligase activity"/>
    <property type="evidence" value="ECO:0007669"/>
    <property type="project" value="InterPro"/>
</dbReference>
<dbReference type="PANTHER" id="PTHR43024:SF1">
    <property type="entry name" value="UDP-N-ACETYLMURAMOYL-TRIPEPTIDE--D-ALANYL-D-ALANINE LIGASE"/>
    <property type="match status" value="1"/>
</dbReference>